<reference evidence="2" key="3">
    <citation type="journal article" date="2016" name="Genome Announc.">
        <title>Complete Genome Sequences of Four Strains from the 2015-2016 Elizabethkingia anophelis Outbreak.</title>
        <authorList>
            <person name="Nicholson A.C."/>
            <person name="Whitney A.M."/>
            <person name="Emery B.D."/>
            <person name="Bell M.E."/>
            <person name="Gartin J.T."/>
            <person name="Humrighouse B.W."/>
            <person name="Loparev V.N."/>
            <person name="Batra D."/>
            <person name="Sheth M."/>
            <person name="Rowe L.A."/>
            <person name="Juieng P."/>
            <person name="Knipe K."/>
            <person name="Gulvik C."/>
            <person name="McQuiston J.R."/>
        </authorList>
    </citation>
    <scope>NUCLEOTIDE SEQUENCE</scope>
</reference>
<proteinExistence type="predicted"/>
<feature type="region of interest" description="Disordered" evidence="1">
    <location>
        <begin position="49"/>
        <end position="73"/>
    </location>
</feature>
<reference evidence="2" key="4">
    <citation type="journal article" date="2016" name="Sci. Rep.">
        <title>Genomic epidemiology and global diversity of the emerging bacterial pathogen Elizabethkingia anophelis.</title>
        <authorList>
            <person name="Breurec S."/>
            <person name="Criscuolo A."/>
            <person name="Diancourt L."/>
            <person name="Rendueles O."/>
            <person name="Vandenbogaert M."/>
            <person name="Passet V."/>
            <person name="Caro V."/>
            <person name="Rocha E.P."/>
            <person name="Touchon M."/>
            <person name="Brisse S."/>
        </authorList>
    </citation>
    <scope>NUCLEOTIDE SEQUENCE</scope>
</reference>
<dbReference type="EMBL" id="BK010601">
    <property type="protein sequence ID" value="DAC75185.1"/>
    <property type="molecule type" value="Genomic_DNA"/>
</dbReference>
<reference evidence="2" key="1">
    <citation type="journal article" date="2014" name="Genome Biol. Evol.">
        <title>Comparative genomic analysis of malaria mosquito vector-associated novel pathogen Elizabethkingia anophelis.</title>
        <authorList>
            <person name="Teo J."/>
            <person name="Tan S.Y."/>
            <person name="Liu Y."/>
            <person name="Tay M."/>
            <person name="Ding Y."/>
            <person name="Li Y."/>
            <person name="Kjelleberg S."/>
            <person name="Givskov M."/>
            <person name="Lin R.T."/>
            <person name="Yang L."/>
        </authorList>
    </citation>
    <scope>NUCLEOTIDE SEQUENCE</scope>
</reference>
<protein>
    <submittedName>
        <fullName evidence="2">Uncharacterized protein</fullName>
    </submittedName>
</protein>
<sequence length="73" mass="8304">MKKYIPFISLIIFSTTALNCRQHDFADESSPPASGNKVHLSVKNQDSLIKKTEIPKDPPIKDTHDWLLPEDKD</sequence>
<reference evidence="2" key="7">
    <citation type="journal article" date="2017" name="Sci. Rep.">
        <title>Genomic features, phylogenetic relationships, and comparative genomics of Elizabethkingia anophelis strain EM361-97 isolated in Taiwan.</title>
        <authorList>
            <person name="Lin J.N."/>
            <person name="Lai C.H."/>
            <person name="Yang C.H."/>
            <person name="Huang Y.H."/>
            <person name="Lin H.H."/>
        </authorList>
    </citation>
    <scope>NUCLEOTIDE SEQUENCE</scope>
</reference>
<accession>A0A455ZET2</accession>
<dbReference type="RefSeq" id="WP_078674448.1">
    <property type="nucleotide sequence ID" value="NZ_CP014340.1"/>
</dbReference>
<organism evidence="2">
    <name type="scientific">Elizabethkingia anophelis</name>
    <dbReference type="NCBI Taxonomy" id="1117645"/>
    <lineage>
        <taxon>Bacteria</taxon>
        <taxon>Pseudomonadati</taxon>
        <taxon>Bacteroidota</taxon>
        <taxon>Flavobacteriia</taxon>
        <taxon>Flavobacteriales</taxon>
        <taxon>Weeksellaceae</taxon>
        <taxon>Elizabethkingia</taxon>
    </lineage>
</organism>
<reference evidence="2" key="2">
    <citation type="journal article" date="2014" name="PLoS ONE">
        <title>Insights from the genome annotation of Elizabethkingia anophelis from the malaria vector Anopheles gambiae.</title>
        <authorList>
            <person name="Kukutla P."/>
            <person name="Lindberg B.G."/>
            <person name="Pei D."/>
            <person name="Rayl M."/>
            <person name="Yu W."/>
            <person name="Steritz M."/>
            <person name="Faye I."/>
            <person name="Xu J."/>
        </authorList>
    </citation>
    <scope>NUCLEOTIDE SEQUENCE</scope>
</reference>
<reference evidence="2" key="8">
    <citation type="journal article" date="2018" name="J. ISSAAS">
        <title>In Silico Identification of Three Types of Integrative and Conjugative Elements (ICEs) in Elizabethkingia anophelis Strains Isolated from Around the World.</title>
        <authorList>
            <person name="Xu J."/>
            <person name="Pei D."/>
            <person name="Nicholson A."/>
            <person name="Lan Y."/>
            <person name="Xia Q."/>
        </authorList>
    </citation>
    <scope>NUCLEOTIDE SEQUENCE</scope>
</reference>
<feature type="region of interest" description="Disordered" evidence="1">
    <location>
        <begin position="25"/>
        <end position="44"/>
    </location>
</feature>
<dbReference type="AlphaFoldDB" id="A0A455ZET2"/>
<reference evidence="2" key="6">
    <citation type="journal article" date="2017" name="Nat. Commun.">
        <title>Evolutionary dynamics and genomic features of the Elizabethkingia anophelis 2015 to 2016 Wisconsin outbreak strain.</title>
        <authorList>
            <person name="Perrin A."/>
            <person name="Larsonneur E."/>
            <person name="Nicholson A.C."/>
            <person name="Edwards D.J."/>
            <person name="Gundlach K.M."/>
            <person name="Whitney A.M."/>
            <person name="Gulvik C.A."/>
            <person name="Bell M.E."/>
            <person name="Rendueles O."/>
            <person name="Cury J."/>
            <person name="Hugon P."/>
            <person name="Clermont D."/>
            <person name="Enouf V."/>
            <person name="Loparev V."/>
            <person name="Juieng P."/>
            <person name="Monson T."/>
            <person name="Warshauer D."/>
            <person name="Elbadawi L.I."/>
            <person name="Walters M.S."/>
            <person name="Crist M.B."/>
            <person name="Noble-Wang J."/>
            <person name="Borlaug G."/>
            <person name="Rocha E.P.C."/>
            <person name="Criscuolo A."/>
            <person name="Touchon M."/>
            <person name="Davis J.P."/>
            <person name="Holt K.E."/>
            <person name="McQuiston J.R."/>
            <person name="Brisse S."/>
        </authorList>
    </citation>
    <scope>NUCLEOTIDE SEQUENCE</scope>
</reference>
<name>A0A455ZET2_9FLAO</name>
<evidence type="ECO:0000256" key="1">
    <source>
        <dbReference type="SAM" id="MobiDB-lite"/>
    </source>
</evidence>
<gene>
    <name evidence="2" type="primary">ICEEaII(7)_F3543_34497_34718</name>
</gene>
<evidence type="ECO:0000313" key="2">
    <source>
        <dbReference type="EMBL" id="DAC75185.1"/>
    </source>
</evidence>
<reference evidence="2" key="5">
    <citation type="journal article" date="2017" name="Genome Announc.">
        <title>Complete Circularized Genome Sequences of Four Strains of Elizabethkingia anophelis, Including Two Novel Strains Isolated from Wild-Caught Anopheles sinensis.</title>
        <authorList>
            <person name="Pei D."/>
            <person name="Nicholson A.C."/>
            <person name="Jiang J."/>
            <person name="Chen H."/>
            <person name="Whitney A.M."/>
            <person name="Villarma A."/>
            <person name="Bell M."/>
            <person name="Humrighouse B."/>
            <person name="Rowe L.A."/>
            <person name="Sheth M."/>
            <person name="Batra D."/>
            <person name="Juieng P."/>
            <person name="Loparev V.N."/>
            <person name="McQuiston J.R."/>
            <person name="Lan Y."/>
            <person name="Ma Y."/>
            <person name="Xu J."/>
        </authorList>
    </citation>
    <scope>NUCLEOTIDE SEQUENCE</scope>
</reference>